<dbReference type="EMBL" id="JBHTAA010000001">
    <property type="protein sequence ID" value="MFC7202283.1"/>
    <property type="molecule type" value="Genomic_DNA"/>
</dbReference>
<evidence type="ECO:0000313" key="3">
    <source>
        <dbReference type="Proteomes" id="UP001596481"/>
    </source>
</evidence>
<feature type="region of interest" description="Disordered" evidence="1">
    <location>
        <begin position="1"/>
        <end position="23"/>
    </location>
</feature>
<dbReference type="Proteomes" id="UP001596481">
    <property type="component" value="Unassembled WGS sequence"/>
</dbReference>
<evidence type="ECO:0000256" key="1">
    <source>
        <dbReference type="SAM" id="MobiDB-lite"/>
    </source>
</evidence>
<organism evidence="2 3">
    <name type="scientific">Haloferax namakaokahaiae</name>
    <dbReference type="NCBI Taxonomy" id="1748331"/>
    <lineage>
        <taxon>Archaea</taxon>
        <taxon>Methanobacteriati</taxon>
        <taxon>Methanobacteriota</taxon>
        <taxon>Stenosarchaea group</taxon>
        <taxon>Halobacteria</taxon>
        <taxon>Halobacteriales</taxon>
        <taxon>Haloferacaceae</taxon>
        <taxon>Haloferax</taxon>
    </lineage>
</organism>
<dbReference type="InterPro" id="IPR012337">
    <property type="entry name" value="RNaseH-like_sf"/>
</dbReference>
<dbReference type="SUPFAM" id="SSF53098">
    <property type="entry name" value="Ribonuclease H-like"/>
    <property type="match status" value="1"/>
</dbReference>
<reference evidence="2 3" key="1">
    <citation type="journal article" date="2019" name="Int. J. Syst. Evol. Microbiol.">
        <title>The Global Catalogue of Microorganisms (GCM) 10K type strain sequencing project: providing services to taxonomists for standard genome sequencing and annotation.</title>
        <authorList>
            <consortium name="The Broad Institute Genomics Platform"/>
            <consortium name="The Broad Institute Genome Sequencing Center for Infectious Disease"/>
            <person name="Wu L."/>
            <person name="Ma J."/>
        </authorList>
    </citation>
    <scope>NUCLEOTIDE SEQUENCE [LARGE SCALE GENOMIC DNA]</scope>
    <source>
        <strain evidence="2 3">DSM 29988</strain>
    </source>
</reference>
<dbReference type="AlphaFoldDB" id="A0ABD5ZB76"/>
<name>A0ABD5ZB76_9EURY</name>
<evidence type="ECO:0000313" key="2">
    <source>
        <dbReference type="EMBL" id="MFC7202283.1"/>
    </source>
</evidence>
<dbReference type="RefSeq" id="WP_390221583.1">
    <property type="nucleotide sequence ID" value="NZ_JBHTAA010000001.1"/>
</dbReference>
<protein>
    <submittedName>
        <fullName evidence="2">Uncharacterized protein</fullName>
    </submittedName>
</protein>
<keyword evidence="3" id="KW-1185">Reference proteome</keyword>
<accession>A0ABD5ZB76</accession>
<sequence>MNTGRLALDIETASPHGPPRDFTNTDKFELVAVGLGYRTDGGDVEVTVCRRQGDWGVEHTANLLREVVEWCEERDGPVLTYNGTHFDEQHLRAWADHVADAGAWPGAPARVEALFSDHIDLGPLAAEAFPHAVNAGRDIPALWKACEEAGIEQPSVWYDDYDLPADYLEQLGIDGSAVKGAHVGTALGEAYVDGVAAGIDGTRTHDELVRLLEDYASGDIEPLFALHDALKRANARQ</sequence>
<comment type="caution">
    <text evidence="2">The sequence shown here is derived from an EMBL/GenBank/DDBJ whole genome shotgun (WGS) entry which is preliminary data.</text>
</comment>
<proteinExistence type="predicted"/>
<gene>
    <name evidence="2" type="ORF">ACFQJC_02055</name>
</gene>